<evidence type="ECO:0000256" key="5">
    <source>
        <dbReference type="ARBA" id="ARBA00022825"/>
    </source>
</evidence>
<evidence type="ECO:0000259" key="7">
    <source>
        <dbReference type="Pfam" id="PF00326"/>
    </source>
</evidence>
<dbReference type="InterPro" id="IPR023302">
    <property type="entry name" value="Pept_S9A_N"/>
</dbReference>
<gene>
    <name evidence="9" type="ORF">HUG10_19425</name>
</gene>
<comment type="catalytic activity">
    <reaction evidence="1">
        <text>Hydrolysis of Pro-|-Xaa &gt;&gt; Ala-|-Xaa in oligopeptides.</text>
        <dbReference type="EC" id="3.4.21.26"/>
    </reaction>
</comment>
<dbReference type="Pfam" id="PF00326">
    <property type="entry name" value="Peptidase_S9"/>
    <property type="match status" value="1"/>
</dbReference>
<protein>
    <recommendedName>
        <fullName evidence="2">prolyl oligopeptidase</fullName>
        <ecNumber evidence="2">3.4.21.26</ecNumber>
    </recommendedName>
</protein>
<dbReference type="OrthoDB" id="31240at2157"/>
<evidence type="ECO:0000259" key="8">
    <source>
        <dbReference type="Pfam" id="PF02897"/>
    </source>
</evidence>
<keyword evidence="3" id="KW-0645">Protease</keyword>
<keyword evidence="9" id="KW-0614">Plasmid</keyword>
<keyword evidence="5" id="KW-0720">Serine protease</keyword>
<feature type="region of interest" description="Disordered" evidence="6">
    <location>
        <begin position="380"/>
        <end position="414"/>
    </location>
</feature>
<dbReference type="Pfam" id="PF02897">
    <property type="entry name" value="Peptidase_S9_N"/>
    <property type="match status" value="1"/>
</dbReference>
<dbReference type="EMBL" id="CP058530">
    <property type="protein sequence ID" value="QLG29775.1"/>
    <property type="molecule type" value="Genomic_DNA"/>
</dbReference>
<evidence type="ECO:0000256" key="1">
    <source>
        <dbReference type="ARBA" id="ARBA00001070"/>
    </source>
</evidence>
<organism evidence="9 10">
    <name type="scientific">Halorarum halophilum</name>
    <dbReference type="NCBI Taxonomy" id="2743090"/>
    <lineage>
        <taxon>Archaea</taxon>
        <taxon>Methanobacteriati</taxon>
        <taxon>Methanobacteriota</taxon>
        <taxon>Stenosarchaea group</taxon>
        <taxon>Halobacteria</taxon>
        <taxon>Halobacteriales</taxon>
        <taxon>Haloferacaceae</taxon>
        <taxon>Halorarum</taxon>
    </lineage>
</organism>
<reference evidence="9 10" key="1">
    <citation type="submission" date="2020-07" db="EMBL/GenBank/DDBJ databases">
        <title>Gai3-2, isolated from salt lake.</title>
        <authorList>
            <person name="Cui H."/>
            <person name="Shi X."/>
        </authorList>
    </citation>
    <scope>NUCLEOTIDE SEQUENCE [LARGE SCALE GENOMIC DNA]</scope>
    <source>
        <strain evidence="9 10">Gai3-2</strain>
        <plasmid evidence="9 10">unnamed1</plasmid>
    </source>
</reference>
<evidence type="ECO:0000256" key="4">
    <source>
        <dbReference type="ARBA" id="ARBA00022801"/>
    </source>
</evidence>
<dbReference type="InterPro" id="IPR002470">
    <property type="entry name" value="Peptidase_S9A"/>
</dbReference>
<dbReference type="GO" id="GO:0005829">
    <property type="term" value="C:cytosol"/>
    <property type="evidence" value="ECO:0007669"/>
    <property type="project" value="TreeGrafter"/>
</dbReference>
<dbReference type="Proteomes" id="UP000509750">
    <property type="component" value="Plasmid unnamed1"/>
</dbReference>
<feature type="domain" description="Peptidase S9A N-terminal" evidence="8">
    <location>
        <begin position="15"/>
        <end position="395"/>
    </location>
</feature>
<keyword evidence="10" id="KW-1185">Reference proteome</keyword>
<evidence type="ECO:0000256" key="2">
    <source>
        <dbReference type="ARBA" id="ARBA00011897"/>
    </source>
</evidence>
<dbReference type="Gene3D" id="2.130.10.120">
    <property type="entry name" value="Prolyl oligopeptidase, N-terminal domain"/>
    <property type="match status" value="1"/>
</dbReference>
<proteinExistence type="predicted"/>
<feature type="compositionally biased region" description="Basic and acidic residues" evidence="6">
    <location>
        <begin position="17"/>
        <end position="30"/>
    </location>
</feature>
<keyword evidence="4" id="KW-0378">Hydrolase</keyword>
<dbReference type="KEGG" id="halg:HUG10_19425"/>
<dbReference type="GO" id="GO:0004252">
    <property type="term" value="F:serine-type endopeptidase activity"/>
    <property type="evidence" value="ECO:0007669"/>
    <property type="project" value="UniProtKB-EC"/>
</dbReference>
<geneLocation type="plasmid" evidence="9 10">
    <name>unnamed1</name>
</geneLocation>
<dbReference type="Gene3D" id="3.40.50.1820">
    <property type="entry name" value="alpha/beta hydrolase"/>
    <property type="match status" value="1"/>
</dbReference>
<evidence type="ECO:0000256" key="6">
    <source>
        <dbReference type="SAM" id="MobiDB-lite"/>
    </source>
</evidence>
<feature type="domain" description="Peptidase S9 prolyl oligopeptidase catalytic" evidence="7">
    <location>
        <begin position="515"/>
        <end position="719"/>
    </location>
</feature>
<sequence>MPRRRRRVTVNDSPPETPRRPVTETPHGEEVADPYRWLEEDTDEVAAWVDAQNEYADGFLGGDTSDALRPRFEDLARVTDYGAVTVRGGRYFGTVEGPDEDHGVLYVRESFDGEPRALVDPNAFDGEAASMNWFVVGPDGDRVAYGYDEGGEEQYDVRVVYVGSGEVTETVPDLGRVNPGGFAWTDGGFYYVRTGGAGGGAQLEKSLYHHEHGADPDDDRFLTDAFGQHDGPQLEIDDETGALLAAVHEGTANSEVYLVDVDAAEADGADGSSDALVPLLTDADGTFHPHIHDGTVYFVTNYDAPFSRVLSVPLADVAGSGSNADGRDDALDPDAMAEPIPETDGVLRGIAFAGDRLLAHHMRDASSELAVWADGEPTERLPTPEFCSVGGVSGSDGGDDEGEGEGADEAGPGSAVDAADEVFYVVGTFAEPARVRRYDFETGEAETIAQADVSLGVDVTVSQEFFESRDGTEVPAFVIRREGLEPDGDAPTVLYGYGGFRIPQTPGFDRFRGPFLAAGGVFVVANLRGGTEYGEPWHEAGMGERKQNVFDDFYAVAEGLVESGYTNTDRLAAFGGSNGGLLTGAAVTQRPDLWGAVLSTVPLLDMLRFHRFLLGEYWTVEYGSPDDSDDFEFLRAYSPYHNVAEREYPPTMFKTAAGDTRVHPGHARKMTALMQARNAGDSPVVLRTETDTGHGVGKPTERIVREQVEQWTWLCDRLGVDVRE</sequence>
<name>A0A7D5KP01_9EURY</name>
<dbReference type="EC" id="3.4.21.26" evidence="2"/>
<evidence type="ECO:0000313" key="9">
    <source>
        <dbReference type="EMBL" id="QLG29775.1"/>
    </source>
</evidence>
<feature type="compositionally biased region" description="Acidic residues" evidence="6">
    <location>
        <begin position="397"/>
        <end position="408"/>
    </location>
</feature>
<dbReference type="InterPro" id="IPR051167">
    <property type="entry name" value="Prolyl_oligopep/macrocyclase"/>
</dbReference>
<evidence type="ECO:0000313" key="10">
    <source>
        <dbReference type="Proteomes" id="UP000509750"/>
    </source>
</evidence>
<dbReference type="GO" id="GO:0006508">
    <property type="term" value="P:proteolysis"/>
    <property type="evidence" value="ECO:0007669"/>
    <property type="project" value="UniProtKB-KW"/>
</dbReference>
<dbReference type="PRINTS" id="PR00862">
    <property type="entry name" value="PROLIGOPTASE"/>
</dbReference>
<dbReference type="InterPro" id="IPR029058">
    <property type="entry name" value="AB_hydrolase_fold"/>
</dbReference>
<dbReference type="InterPro" id="IPR001375">
    <property type="entry name" value="Peptidase_S9_cat"/>
</dbReference>
<accession>A0A7D5KP01</accession>
<dbReference type="PANTHER" id="PTHR42881:SF2">
    <property type="entry name" value="PROLYL ENDOPEPTIDASE"/>
    <property type="match status" value="1"/>
</dbReference>
<dbReference type="SUPFAM" id="SSF50993">
    <property type="entry name" value="Peptidase/esterase 'gauge' domain"/>
    <property type="match status" value="1"/>
</dbReference>
<feature type="region of interest" description="Disordered" evidence="6">
    <location>
        <begin position="1"/>
        <end position="32"/>
    </location>
</feature>
<dbReference type="SUPFAM" id="SSF53474">
    <property type="entry name" value="alpha/beta-Hydrolases"/>
    <property type="match status" value="1"/>
</dbReference>
<dbReference type="GO" id="GO:0070012">
    <property type="term" value="F:oligopeptidase activity"/>
    <property type="evidence" value="ECO:0007669"/>
    <property type="project" value="TreeGrafter"/>
</dbReference>
<dbReference type="AlphaFoldDB" id="A0A7D5KP01"/>
<dbReference type="PANTHER" id="PTHR42881">
    <property type="entry name" value="PROLYL ENDOPEPTIDASE"/>
    <property type="match status" value="1"/>
</dbReference>
<evidence type="ECO:0000256" key="3">
    <source>
        <dbReference type="ARBA" id="ARBA00022670"/>
    </source>
</evidence>